<accession>Q9RN55</accession>
<dbReference type="InterPro" id="IPR036396">
    <property type="entry name" value="Cyt_P450_sf"/>
</dbReference>
<reference evidence="3" key="5">
    <citation type="submission" date="2024-09" db="EMBL/GenBank/DDBJ databases">
        <authorList>
            <person name="Sun Q."/>
            <person name="Mori K."/>
        </authorList>
    </citation>
    <scope>NUCLEOTIDE SEQUENCE</scope>
    <source>
        <strain evidence="3">CGMCC 4.1442</strain>
    </source>
</reference>
<sequence length="408" mass="43392">MVMKLTDSELGRALLSLRGYQWLRGIHHDPYALLLRAESDDPAQLGRLLRERGRLHRSDTGTWVTADHATASRLLADPRFVLRRPPAGPATGTGDVMPWEEATLSDLLPLDEARLTTDRARCRRLGATAARIAADGPVATRLADLAGARAEQVRSTGHFDLRADYALPYAVEAACALLGLPAGQCSLFGAFSPAVLLDATVVPPRLPEARALIASTAELTALWPRLAPSLSKTVPEDEAPDLFLLTAVLLVPAVVHLVCEAVAALSHDPGQAGLLRDDPVLAAPAVEETLRHAPPARLFTLHATGPERVADVDLPAGAEVAVVVAAAHRDPSWCPDPDRFDLTRNERHLALPPDLPLGALAPLLRVCATAAVAALAAGLLPLRAVGPPVRRLRAPVTRSVLRFPVAPC</sequence>
<evidence type="ECO:0000313" key="3">
    <source>
        <dbReference type="EMBL" id="MFC5656175.1"/>
    </source>
</evidence>
<proteinExistence type="inferred from homology"/>
<comment type="similarity">
    <text evidence="1">Belongs to the cytochrome P450 family.</text>
</comment>
<dbReference type="GO" id="GO:0004497">
    <property type="term" value="F:monooxygenase activity"/>
    <property type="evidence" value="ECO:0007669"/>
    <property type="project" value="InterPro"/>
</dbReference>
<evidence type="ECO:0000313" key="4">
    <source>
        <dbReference type="Proteomes" id="UP001596065"/>
    </source>
</evidence>
<dbReference type="EMBL" id="AF187532">
    <property type="protein sequence ID" value="AAF01817.1"/>
    <property type="molecule type" value="Genomic_DNA"/>
</dbReference>
<dbReference type="CDD" id="cd11036">
    <property type="entry name" value="AknT-like"/>
    <property type="match status" value="1"/>
</dbReference>
<keyword evidence="4" id="KW-1185">Reference proteome</keyword>
<reference evidence="3" key="3">
    <citation type="journal article" date="2014" name="Int. J. Syst. Evol. Microbiol.">
        <title>Complete genome of a new Firmicutes species belonging to the dominant human colonic microbiota ('Ruminococcus bicirculans') reveals two chromosomes and a selective capacity to utilize plant glucans.</title>
        <authorList>
            <consortium name="NISC Comparative Sequencing Program"/>
            <person name="Wegmann U."/>
            <person name="Louis P."/>
            <person name="Goesmann A."/>
            <person name="Henrissat B."/>
            <person name="Duncan S.H."/>
            <person name="Flint H.J."/>
        </authorList>
    </citation>
    <scope>NUCLEOTIDE SEQUENCE</scope>
    <source>
        <strain evidence="3">CGMCC 4.1442</strain>
    </source>
</reference>
<dbReference type="RefSeq" id="WP_344346065.1">
    <property type="nucleotide sequence ID" value="NZ_BAAASM010000002.1"/>
</dbReference>
<dbReference type="AlphaFoldDB" id="Q9RN55"/>
<reference evidence="2" key="2">
    <citation type="journal article" date="2000" name="Antimicrob. Agents Chemother.">
        <title>Identification of a cyclase gene dictating the C-9 stereochemistry of anthracyclines from Streptomyces nogalater.</title>
        <authorList>
            <person name="Torkkell S."/>
            <person name="Kunnari T."/>
            <person name="Palmu K."/>
            <person name="Hakala J."/>
            <person name="Mantsala P."/>
            <person name="Ylihonko K."/>
        </authorList>
    </citation>
    <scope>NUCLEOTIDE SEQUENCE</scope>
    <source>
        <strain evidence="2">ATCC27451</strain>
    </source>
</reference>
<dbReference type="GO" id="GO:0016705">
    <property type="term" value="F:oxidoreductase activity, acting on paired donors, with incorporation or reduction of molecular oxygen"/>
    <property type="evidence" value="ECO:0007669"/>
    <property type="project" value="InterPro"/>
</dbReference>
<dbReference type="InterPro" id="IPR030958">
    <property type="entry name" value="P450-rel_GT_act"/>
</dbReference>
<dbReference type="EMBL" id="JBHSOE010000015">
    <property type="protein sequence ID" value="MFC5656175.1"/>
    <property type="molecule type" value="Genomic_DNA"/>
</dbReference>
<protein>
    <submittedName>
        <fullName evidence="3">P450-derived glycosyltransferase activator</fullName>
    </submittedName>
    <submittedName>
        <fullName evidence="2">SnogN</fullName>
    </submittedName>
</protein>
<gene>
    <name evidence="2" type="primary">snogN</name>
    <name evidence="3" type="ORF">ACFP3J_11840</name>
</gene>
<reference evidence="2" key="1">
    <citation type="journal article" date="1997" name="Mol. Gen. Genet.">
        <title>Characterization of Streptomyces nogalater genes encoding enzymes involved in glycosylation steps in nogalamycin biosynthesis.</title>
        <authorList>
            <person name="Torkkell S."/>
            <person name="Ylihonko K."/>
            <person name="Hakala J."/>
            <person name="Skurnik M."/>
            <person name="Mantsala P."/>
        </authorList>
    </citation>
    <scope>NUCLEOTIDE SEQUENCE</scope>
    <source>
        <strain evidence="2">ATCC27451</strain>
    </source>
</reference>
<evidence type="ECO:0000313" key="2">
    <source>
        <dbReference type="EMBL" id="AAF01817.1"/>
    </source>
</evidence>
<name>Q9RN55_STRNO</name>
<dbReference type="Pfam" id="PF00067">
    <property type="entry name" value="p450"/>
    <property type="match status" value="1"/>
</dbReference>
<evidence type="ECO:0000256" key="1">
    <source>
        <dbReference type="ARBA" id="ARBA00010617"/>
    </source>
</evidence>
<dbReference type="Proteomes" id="UP001596065">
    <property type="component" value="Unassembled WGS sequence"/>
</dbReference>
<organism evidence="2">
    <name type="scientific">Streptomyces nogalater</name>
    <dbReference type="NCBI Taxonomy" id="38314"/>
    <lineage>
        <taxon>Bacteria</taxon>
        <taxon>Bacillati</taxon>
        <taxon>Actinomycetota</taxon>
        <taxon>Actinomycetes</taxon>
        <taxon>Kitasatosporales</taxon>
        <taxon>Streptomycetaceae</taxon>
        <taxon>Streptomyces</taxon>
    </lineage>
</organism>
<dbReference type="PANTHER" id="PTHR46696">
    <property type="entry name" value="P450, PUTATIVE (EUROFUNG)-RELATED"/>
    <property type="match status" value="1"/>
</dbReference>
<reference evidence="4" key="4">
    <citation type="journal article" date="2019" name="Int. J. Syst. Evol. Microbiol.">
        <title>The Global Catalogue of Microorganisms (GCM) 10K type strain sequencing project: providing services to taxonomists for standard genome sequencing and annotation.</title>
        <authorList>
            <consortium name="The Broad Institute Genomics Platform"/>
            <consortium name="The Broad Institute Genome Sequencing Center for Infectious Disease"/>
            <person name="Wu L."/>
            <person name="Ma J."/>
        </authorList>
    </citation>
    <scope>NUCLEOTIDE SEQUENCE [LARGE SCALE GENOMIC DNA]</scope>
    <source>
        <strain evidence="4">KCTC 5701</strain>
    </source>
</reference>
<dbReference type="NCBIfam" id="TIGR04515">
    <property type="entry name" value="P450_rel_GT_act"/>
    <property type="match status" value="1"/>
</dbReference>
<dbReference type="SUPFAM" id="SSF48264">
    <property type="entry name" value="Cytochrome P450"/>
    <property type="match status" value="1"/>
</dbReference>
<dbReference type="PANTHER" id="PTHR46696:SF1">
    <property type="entry name" value="CYTOCHROME P450 YJIB-RELATED"/>
    <property type="match status" value="1"/>
</dbReference>
<dbReference type="Gene3D" id="1.10.630.10">
    <property type="entry name" value="Cytochrome P450"/>
    <property type="match status" value="1"/>
</dbReference>
<dbReference type="InterPro" id="IPR001128">
    <property type="entry name" value="Cyt_P450"/>
</dbReference>